<organism evidence="2 3">
    <name type="scientific">Thermococcus nautili</name>
    <dbReference type="NCBI Taxonomy" id="195522"/>
    <lineage>
        <taxon>Archaea</taxon>
        <taxon>Methanobacteriati</taxon>
        <taxon>Methanobacteriota</taxon>
        <taxon>Thermococci</taxon>
        <taxon>Thermococcales</taxon>
        <taxon>Thermococcaceae</taxon>
        <taxon>Thermococcus</taxon>
    </lineage>
</organism>
<gene>
    <name evidence="2" type="ORF">BD01_1681</name>
</gene>
<name>W8PMM1_9EURY</name>
<proteinExistence type="predicted"/>
<dbReference type="GeneID" id="24957908"/>
<dbReference type="EMBL" id="CP007264">
    <property type="protein sequence ID" value="AHL23284.1"/>
    <property type="molecule type" value="Genomic_DNA"/>
</dbReference>
<dbReference type="STRING" id="195522.BD01_1681"/>
<evidence type="ECO:0000313" key="2">
    <source>
        <dbReference type="EMBL" id="AHL23284.1"/>
    </source>
</evidence>
<protein>
    <submittedName>
        <fullName evidence="2">Uncharacterized protein</fullName>
    </submittedName>
</protein>
<accession>W8PMM1</accession>
<keyword evidence="3" id="KW-1185">Reference proteome</keyword>
<sequence>MEWKRVVYHVAVVVAALGMFLPLLYGAVPLVRELLGSNPLLKSLAVIALGWLTAYFTFEERGEKVTAS</sequence>
<keyword evidence="1" id="KW-0812">Transmembrane</keyword>
<evidence type="ECO:0000313" key="3">
    <source>
        <dbReference type="Proteomes" id="UP000019434"/>
    </source>
</evidence>
<reference evidence="2 3" key="1">
    <citation type="submission" date="2014-02" db="EMBL/GenBank/DDBJ databases">
        <title>Genome Sequence of an Hyperthermophilic Archaeon, Thermococcus nautili 30-1, producing viral vesicles.</title>
        <authorList>
            <person name="Oberto J."/>
            <person name="Gaudin M."/>
            <person name="Cossu M."/>
            <person name="Gorlas A."/>
            <person name="Slesarev A."/>
            <person name="Marguet E."/>
            <person name="Forterre P."/>
        </authorList>
    </citation>
    <scope>NUCLEOTIDE SEQUENCE [LARGE SCALE GENOMIC DNA]</scope>
    <source>
        <strain evidence="2 3">30-1</strain>
    </source>
</reference>
<dbReference type="eggNOG" id="arCOG08599">
    <property type="taxonomic scope" value="Archaea"/>
</dbReference>
<feature type="transmembrane region" description="Helical" evidence="1">
    <location>
        <begin position="40"/>
        <end position="58"/>
    </location>
</feature>
<evidence type="ECO:0000256" key="1">
    <source>
        <dbReference type="SAM" id="Phobius"/>
    </source>
</evidence>
<dbReference type="AlphaFoldDB" id="W8PMM1"/>
<dbReference type="HOGENOM" id="CLU_179763_1_0_2"/>
<dbReference type="RefSeq" id="WP_211233893.1">
    <property type="nucleotide sequence ID" value="NZ_CP007264.1"/>
</dbReference>
<dbReference type="KEGG" id="tnu:BD01_1681"/>
<dbReference type="OrthoDB" id="97702at2157"/>
<feature type="transmembrane region" description="Helical" evidence="1">
    <location>
        <begin position="6"/>
        <end position="28"/>
    </location>
</feature>
<keyword evidence="1" id="KW-0472">Membrane</keyword>
<keyword evidence="1" id="KW-1133">Transmembrane helix</keyword>
<dbReference type="Proteomes" id="UP000019434">
    <property type="component" value="Chromosome"/>
</dbReference>